<evidence type="ECO:0000256" key="7">
    <source>
        <dbReference type="SAM" id="MobiDB-lite"/>
    </source>
</evidence>
<feature type="compositionally biased region" description="Basic and acidic residues" evidence="7">
    <location>
        <begin position="34"/>
        <end position="44"/>
    </location>
</feature>
<dbReference type="HOGENOM" id="CLU_159258_3_2_0"/>
<dbReference type="PANTHER" id="PTHR21109:SF0">
    <property type="entry name" value="SMALL RIBOSOMAL SUBUNIT PROTEIN BS21M"/>
    <property type="match status" value="1"/>
</dbReference>
<keyword evidence="3 5" id="KW-0687">Ribonucleoprotein</keyword>
<protein>
    <recommendedName>
        <fullName evidence="4 5">Small ribosomal subunit protein bS21</fullName>
    </recommendedName>
</protein>
<evidence type="ECO:0000256" key="1">
    <source>
        <dbReference type="ARBA" id="ARBA00006640"/>
    </source>
</evidence>
<dbReference type="eggNOG" id="COG0828">
    <property type="taxonomic scope" value="Bacteria"/>
</dbReference>
<dbReference type="NCBIfam" id="TIGR00030">
    <property type="entry name" value="S21p"/>
    <property type="match status" value="1"/>
</dbReference>
<dbReference type="InterPro" id="IPR018278">
    <property type="entry name" value="Ribosomal_bS21_CS"/>
</dbReference>
<dbReference type="GO" id="GO:0005840">
    <property type="term" value="C:ribosome"/>
    <property type="evidence" value="ECO:0007669"/>
    <property type="project" value="UniProtKB-KW"/>
</dbReference>
<evidence type="ECO:0000256" key="6">
    <source>
        <dbReference type="RuleBase" id="RU000667"/>
    </source>
</evidence>
<evidence type="ECO:0000256" key="5">
    <source>
        <dbReference type="HAMAP-Rule" id="MF_00358"/>
    </source>
</evidence>
<proteinExistence type="inferred from homology"/>
<feature type="compositionally biased region" description="Basic residues" evidence="7">
    <location>
        <begin position="45"/>
        <end position="61"/>
    </location>
</feature>
<dbReference type="RefSeq" id="WP_006300631.1">
    <property type="nucleotide sequence ID" value="NZ_CM001022.1"/>
</dbReference>
<evidence type="ECO:0000256" key="3">
    <source>
        <dbReference type="ARBA" id="ARBA00023274"/>
    </source>
</evidence>
<dbReference type="PRINTS" id="PR00976">
    <property type="entry name" value="RIBOSOMALS21"/>
</dbReference>
<evidence type="ECO:0000256" key="2">
    <source>
        <dbReference type="ARBA" id="ARBA00022980"/>
    </source>
</evidence>
<dbReference type="GO" id="GO:0003735">
    <property type="term" value="F:structural constituent of ribosome"/>
    <property type="evidence" value="ECO:0007669"/>
    <property type="project" value="InterPro"/>
</dbReference>
<reference evidence="8 9" key="1">
    <citation type="journal article" date="2010" name="Stand. Genomic Sci.">
        <title>Non-contiguous finished genome sequence of Aminomonas paucivorans type strain (GLU-3).</title>
        <authorList>
            <person name="Pitluck S."/>
            <person name="Yasawong M."/>
            <person name="Held B."/>
            <person name="Lapidus A."/>
            <person name="Nolan M."/>
            <person name="Copeland A."/>
            <person name="Lucas S."/>
            <person name="Del Rio T.G."/>
            <person name="Tice H."/>
            <person name="Cheng J.F."/>
            <person name="Chertkov O."/>
            <person name="Goodwin L."/>
            <person name="Tapia R."/>
            <person name="Han C."/>
            <person name="Liolios K."/>
            <person name="Ivanova N."/>
            <person name="Mavromatis K."/>
            <person name="Ovchinnikova G."/>
            <person name="Pati A."/>
            <person name="Chen A."/>
            <person name="Palaniappan K."/>
            <person name="Land M."/>
            <person name="Hauser L."/>
            <person name="Chang Y.J."/>
            <person name="Jeffries C.D."/>
            <person name="Pukall R."/>
            <person name="Spring S."/>
            <person name="Rohde M."/>
            <person name="Sikorski J."/>
            <person name="Goker M."/>
            <person name="Woyke T."/>
            <person name="Bristow J."/>
            <person name="Eisen J.A."/>
            <person name="Markowitz V."/>
            <person name="Hugenholtz P."/>
            <person name="Kyrpides N.C."/>
            <person name="Klenk H.P."/>
        </authorList>
    </citation>
    <scope>NUCLEOTIDE SEQUENCE [LARGE SCALE GENOMIC DNA]</scope>
    <source>
        <strain evidence="8 9">DSM 12260</strain>
    </source>
</reference>
<dbReference type="InterPro" id="IPR001911">
    <property type="entry name" value="Ribosomal_bS21"/>
</dbReference>
<dbReference type="OrthoDB" id="9799244at2"/>
<dbReference type="PaxDb" id="584708-Apau_1021"/>
<name>E3CWZ8_9BACT</name>
<evidence type="ECO:0000313" key="9">
    <source>
        <dbReference type="Proteomes" id="UP000005096"/>
    </source>
</evidence>
<dbReference type="PROSITE" id="PS01181">
    <property type="entry name" value="RIBOSOMAL_S21"/>
    <property type="match status" value="1"/>
</dbReference>
<dbReference type="STRING" id="584708.Apau_1021"/>
<dbReference type="AlphaFoldDB" id="E3CWZ8"/>
<sequence>MTTVVRRENESIEDALKRFKRELRKVGVLREARKHEHYEKPSEIKKKKKAATARNRNKRPV</sequence>
<evidence type="ECO:0000313" key="8">
    <source>
        <dbReference type="EMBL" id="EFQ23448.1"/>
    </source>
</evidence>
<feature type="region of interest" description="Disordered" evidence="7">
    <location>
        <begin position="34"/>
        <end position="61"/>
    </location>
</feature>
<dbReference type="GO" id="GO:1990904">
    <property type="term" value="C:ribonucleoprotein complex"/>
    <property type="evidence" value="ECO:0007669"/>
    <property type="project" value="UniProtKB-KW"/>
</dbReference>
<dbReference type="InterPro" id="IPR038380">
    <property type="entry name" value="Ribosomal_bS21_sf"/>
</dbReference>
<comment type="similarity">
    <text evidence="1 5 6">Belongs to the bacterial ribosomal protein bS21 family.</text>
</comment>
<dbReference type="Gene3D" id="1.20.5.1150">
    <property type="entry name" value="Ribosomal protein S8"/>
    <property type="match status" value="1"/>
</dbReference>
<accession>E3CWZ8</accession>
<dbReference type="PANTHER" id="PTHR21109">
    <property type="entry name" value="MITOCHONDRIAL 28S RIBOSOMAL PROTEIN S21"/>
    <property type="match status" value="1"/>
</dbReference>
<dbReference type="HAMAP" id="MF_00358">
    <property type="entry name" value="Ribosomal_bS21"/>
    <property type="match status" value="1"/>
</dbReference>
<dbReference type="Proteomes" id="UP000005096">
    <property type="component" value="Chromosome"/>
</dbReference>
<gene>
    <name evidence="5" type="primary">rpsU</name>
    <name evidence="8" type="ORF">Apau_1021</name>
</gene>
<dbReference type="GO" id="GO:0006412">
    <property type="term" value="P:translation"/>
    <property type="evidence" value="ECO:0007669"/>
    <property type="project" value="UniProtKB-UniRule"/>
</dbReference>
<keyword evidence="9" id="KW-1185">Reference proteome</keyword>
<keyword evidence="2 5" id="KW-0689">Ribosomal protein</keyword>
<evidence type="ECO:0000256" key="4">
    <source>
        <dbReference type="ARBA" id="ARBA00035135"/>
    </source>
</evidence>
<organism evidence="8 9">
    <name type="scientific">Aminomonas paucivorans DSM 12260</name>
    <dbReference type="NCBI Taxonomy" id="584708"/>
    <lineage>
        <taxon>Bacteria</taxon>
        <taxon>Thermotogati</taxon>
        <taxon>Synergistota</taxon>
        <taxon>Synergistia</taxon>
        <taxon>Synergistales</taxon>
        <taxon>Synergistaceae</taxon>
        <taxon>Aminomonas</taxon>
    </lineage>
</organism>
<dbReference type="EMBL" id="CM001022">
    <property type="protein sequence ID" value="EFQ23448.1"/>
    <property type="molecule type" value="Genomic_DNA"/>
</dbReference>
<dbReference type="Pfam" id="PF01165">
    <property type="entry name" value="Ribosomal_S21"/>
    <property type="match status" value="1"/>
</dbReference>